<evidence type="ECO:0000313" key="1">
    <source>
        <dbReference type="EMBL" id="VFQ85586.1"/>
    </source>
</evidence>
<name>A0A484MCC4_9ASTE</name>
<proteinExistence type="predicted"/>
<dbReference type="EMBL" id="OOIL02002939">
    <property type="protein sequence ID" value="VFQ85586.1"/>
    <property type="molecule type" value="Genomic_DNA"/>
</dbReference>
<organism evidence="1 2">
    <name type="scientific">Cuscuta campestris</name>
    <dbReference type="NCBI Taxonomy" id="132261"/>
    <lineage>
        <taxon>Eukaryota</taxon>
        <taxon>Viridiplantae</taxon>
        <taxon>Streptophyta</taxon>
        <taxon>Embryophyta</taxon>
        <taxon>Tracheophyta</taxon>
        <taxon>Spermatophyta</taxon>
        <taxon>Magnoliopsida</taxon>
        <taxon>eudicotyledons</taxon>
        <taxon>Gunneridae</taxon>
        <taxon>Pentapetalae</taxon>
        <taxon>asterids</taxon>
        <taxon>lamiids</taxon>
        <taxon>Solanales</taxon>
        <taxon>Convolvulaceae</taxon>
        <taxon>Cuscuteae</taxon>
        <taxon>Cuscuta</taxon>
        <taxon>Cuscuta subgen. Grammica</taxon>
        <taxon>Cuscuta sect. Cleistogrammica</taxon>
    </lineage>
</organism>
<gene>
    <name evidence="1" type="ORF">CCAM_LOCUS27362</name>
</gene>
<evidence type="ECO:0000313" key="2">
    <source>
        <dbReference type="Proteomes" id="UP000595140"/>
    </source>
</evidence>
<protein>
    <submittedName>
        <fullName evidence="1">Uncharacterized protein</fullName>
    </submittedName>
</protein>
<dbReference type="Proteomes" id="UP000595140">
    <property type="component" value="Unassembled WGS sequence"/>
</dbReference>
<dbReference type="AlphaFoldDB" id="A0A484MCC4"/>
<sequence length="119" mass="13460">MGIIRKVTGAPLSPPTLPPRYDAAYKVPASVEKVADADNKQVYDLNSFDDTIKLFDIDDAVEFAYQVSEEVVQDKFRILLSLQCYSSTSMLHAKCSGDGLHLWVNIWSYVQKHEWEPPP</sequence>
<keyword evidence="2" id="KW-1185">Reference proteome</keyword>
<accession>A0A484MCC4</accession>
<reference evidence="1 2" key="1">
    <citation type="submission" date="2018-04" db="EMBL/GenBank/DDBJ databases">
        <authorList>
            <person name="Vogel A."/>
        </authorList>
    </citation>
    <scope>NUCLEOTIDE SEQUENCE [LARGE SCALE GENOMIC DNA]</scope>
</reference>